<keyword evidence="3" id="KW-1185">Reference proteome</keyword>
<reference evidence="4" key="1">
    <citation type="submission" date="2025-08" db="UniProtKB">
        <authorList>
            <consortium name="RefSeq"/>
        </authorList>
    </citation>
    <scope>IDENTIFICATION</scope>
    <source>
        <tissue evidence="4">Muscle</tissue>
    </source>
</reference>
<dbReference type="GO" id="GO:0016791">
    <property type="term" value="F:phosphatase activity"/>
    <property type="evidence" value="ECO:0007669"/>
    <property type="project" value="UniProtKB-ARBA"/>
</dbReference>
<dbReference type="GeneID" id="102978578"/>
<dbReference type="Gene3D" id="3.90.190.10">
    <property type="entry name" value="Protein tyrosine phosphatase superfamily"/>
    <property type="match status" value="1"/>
</dbReference>
<keyword evidence="1" id="KW-0378">Hydrolase</keyword>
<name>A0A9W2WLV1_PHYMC</name>
<evidence type="ECO:0000313" key="4">
    <source>
        <dbReference type="RefSeq" id="XP_054940244.1"/>
    </source>
</evidence>
<evidence type="ECO:0000313" key="3">
    <source>
        <dbReference type="Proteomes" id="UP000248484"/>
    </source>
</evidence>
<evidence type="ECO:0000256" key="1">
    <source>
        <dbReference type="ARBA" id="ARBA00022801"/>
    </source>
</evidence>
<organism evidence="3 4">
    <name type="scientific">Physeter macrocephalus</name>
    <name type="common">Sperm whale</name>
    <name type="synonym">Physeter catodon</name>
    <dbReference type="NCBI Taxonomy" id="9755"/>
    <lineage>
        <taxon>Eukaryota</taxon>
        <taxon>Metazoa</taxon>
        <taxon>Chordata</taxon>
        <taxon>Craniata</taxon>
        <taxon>Vertebrata</taxon>
        <taxon>Euteleostomi</taxon>
        <taxon>Mammalia</taxon>
        <taxon>Eutheria</taxon>
        <taxon>Laurasiatheria</taxon>
        <taxon>Artiodactyla</taxon>
        <taxon>Whippomorpha</taxon>
        <taxon>Cetacea</taxon>
        <taxon>Odontoceti</taxon>
        <taxon>Physeteridae</taxon>
        <taxon>Physeter</taxon>
    </lineage>
</organism>
<proteinExistence type="predicted"/>
<dbReference type="Pfam" id="PF22784">
    <property type="entry name" value="PTP-SAK"/>
    <property type="match status" value="1"/>
</dbReference>
<dbReference type="AlphaFoldDB" id="A0A9W2WLV1"/>
<evidence type="ECO:0000259" key="2">
    <source>
        <dbReference type="Pfam" id="PF22784"/>
    </source>
</evidence>
<dbReference type="SUPFAM" id="SSF52799">
    <property type="entry name" value="(Phosphotyrosine protein) phosphatases II"/>
    <property type="match status" value="1"/>
</dbReference>
<dbReference type="Proteomes" id="UP000248484">
    <property type="component" value="Chromosome 4"/>
</dbReference>
<feature type="domain" description="Swiss Army Knife protein DSP-PTPase phosphatase" evidence="2">
    <location>
        <begin position="6"/>
        <end position="85"/>
    </location>
</feature>
<dbReference type="CTD" id="54935"/>
<dbReference type="InterPro" id="IPR029021">
    <property type="entry name" value="Prot-tyrosine_phosphatase-like"/>
</dbReference>
<sequence length="128" mass="14789">MGVQPPNFSWVLPGRLAGLALPRLPAHYQFLLDQGVRHLVSLTERRPPHSDSCPSLTLHRLRIPDFCSPGPEQIDRFLKIVDEANARGEWSICQIQRTQTDQMAYFPMEKFLFCTAFKFWKRFGGDED</sequence>
<dbReference type="InterPro" id="IPR057023">
    <property type="entry name" value="PTP-SAK"/>
</dbReference>
<gene>
    <name evidence="4" type="primary">DUSP23</name>
</gene>
<dbReference type="RefSeq" id="XP_054940244.1">
    <property type="nucleotide sequence ID" value="XM_055084269.1"/>
</dbReference>
<accession>A0A9W2WLV1</accession>
<protein>
    <submittedName>
        <fullName evidence="4">Dual specificity protein phosphatase 23 isoform X3</fullName>
    </submittedName>
</protein>